<protein>
    <submittedName>
        <fullName evidence="1">Uncharacterized protein</fullName>
    </submittedName>
</protein>
<sequence>MTLVFNQTKLGLLNRSLDLTSGTFYLQLVTVVPTDPAITSVAQLFTATGGNYAPFIFNNLPVLSTSGDAAIASFDTVPYWPQLATNGAASIKGSVLCKQVGGGPSPSDPILCYNDLAIPFSPNGTANFRAILANTGVLRLLFSEGLVFTQTLLGLLNRALNLTSGTFYAHLVTTAPTAPAFTAVSQLTLATGGNYAPVLLSGLGFGTNGNAALWQATNPTWSNLTTDNAATIKGAAICRQLGATPAPTDALICYKPLNSTQFPTGYVTNGSNFTAEIGATNGLLRMP</sequence>
<organism evidence="1 2">
    <name type="scientific">Trichocoleus desertorum GB2-A4</name>
    <dbReference type="NCBI Taxonomy" id="2933944"/>
    <lineage>
        <taxon>Bacteria</taxon>
        <taxon>Bacillati</taxon>
        <taxon>Cyanobacteriota</taxon>
        <taxon>Cyanophyceae</taxon>
        <taxon>Leptolyngbyales</taxon>
        <taxon>Trichocoleusaceae</taxon>
        <taxon>Trichocoleus</taxon>
    </lineage>
</organism>
<dbReference type="EMBL" id="JAMPKM010000015">
    <property type="protein sequence ID" value="MEP0819526.1"/>
    <property type="molecule type" value="Genomic_DNA"/>
</dbReference>
<dbReference type="RefSeq" id="WP_190440432.1">
    <property type="nucleotide sequence ID" value="NZ_JAMPKM010000015.1"/>
</dbReference>
<comment type="caution">
    <text evidence="1">The sequence shown here is derived from an EMBL/GenBank/DDBJ whole genome shotgun (WGS) entry which is preliminary data.</text>
</comment>
<name>A0ABV0JCL8_9CYAN</name>
<gene>
    <name evidence="1" type="ORF">NC998_20725</name>
</gene>
<accession>A0ABV0JCL8</accession>
<proteinExistence type="predicted"/>
<keyword evidence="2" id="KW-1185">Reference proteome</keyword>
<evidence type="ECO:0000313" key="1">
    <source>
        <dbReference type="EMBL" id="MEP0819526.1"/>
    </source>
</evidence>
<dbReference type="Proteomes" id="UP001464891">
    <property type="component" value="Unassembled WGS sequence"/>
</dbReference>
<reference evidence="1 2" key="1">
    <citation type="submission" date="2022-04" db="EMBL/GenBank/DDBJ databases">
        <title>Positive selection, recombination, and allopatry shape intraspecific diversity of widespread and dominant cyanobacteria.</title>
        <authorList>
            <person name="Wei J."/>
            <person name="Shu W."/>
            <person name="Hu C."/>
        </authorList>
    </citation>
    <scope>NUCLEOTIDE SEQUENCE [LARGE SCALE GENOMIC DNA]</scope>
    <source>
        <strain evidence="1 2">GB2-A4</strain>
    </source>
</reference>
<evidence type="ECO:0000313" key="2">
    <source>
        <dbReference type="Proteomes" id="UP001464891"/>
    </source>
</evidence>